<name>A0AA88AL40_FICCA</name>
<dbReference type="Proteomes" id="UP001187192">
    <property type="component" value="Unassembled WGS sequence"/>
</dbReference>
<evidence type="ECO:0008006" key="3">
    <source>
        <dbReference type="Google" id="ProtNLM"/>
    </source>
</evidence>
<dbReference type="Gene3D" id="1.25.40.10">
    <property type="entry name" value="Tetratricopeptide repeat domain"/>
    <property type="match status" value="1"/>
</dbReference>
<comment type="caution">
    <text evidence="1">The sequence shown here is derived from an EMBL/GenBank/DDBJ whole genome shotgun (WGS) entry which is preliminary data.</text>
</comment>
<dbReference type="GO" id="GO:0006383">
    <property type="term" value="P:transcription by RNA polymerase III"/>
    <property type="evidence" value="ECO:0007669"/>
    <property type="project" value="InterPro"/>
</dbReference>
<dbReference type="EMBL" id="BTGU01000027">
    <property type="protein sequence ID" value="GMN48223.1"/>
    <property type="molecule type" value="Genomic_DNA"/>
</dbReference>
<evidence type="ECO:0000313" key="2">
    <source>
        <dbReference type="Proteomes" id="UP001187192"/>
    </source>
</evidence>
<reference evidence="1" key="1">
    <citation type="submission" date="2023-07" db="EMBL/GenBank/DDBJ databases">
        <title>draft genome sequence of fig (Ficus carica).</title>
        <authorList>
            <person name="Takahashi T."/>
            <person name="Nishimura K."/>
        </authorList>
    </citation>
    <scope>NUCLEOTIDE SEQUENCE</scope>
</reference>
<dbReference type="PANTHER" id="PTHR23082:SF0">
    <property type="entry name" value="GENERAL TRANSCRIPTION FACTOR 3C POLYPEPTIDE 3"/>
    <property type="match status" value="1"/>
</dbReference>
<proteinExistence type="predicted"/>
<evidence type="ECO:0000313" key="1">
    <source>
        <dbReference type="EMBL" id="GMN48223.1"/>
    </source>
</evidence>
<dbReference type="SUPFAM" id="SSF48452">
    <property type="entry name" value="TPR-like"/>
    <property type="match status" value="1"/>
</dbReference>
<dbReference type="InterPro" id="IPR039340">
    <property type="entry name" value="Tfc4/TFIIIC-102/Sfc4"/>
</dbReference>
<dbReference type="GO" id="GO:0000127">
    <property type="term" value="C:transcription factor TFIIIC complex"/>
    <property type="evidence" value="ECO:0007669"/>
    <property type="project" value="TreeGrafter"/>
</dbReference>
<accession>A0AA88AL40</accession>
<gene>
    <name evidence="1" type="ORF">TIFTF001_017387</name>
</gene>
<sequence>MVSTAEGVGVSLGYFPVVVNSYVRFGREAIVESLRTVRKSVMLCGIVKYWVASRGVKVKRRLKRRVLNERVKVLQTRGPDNLFHGFRPVASSSDLVKAARAKKLLQKKEEQKAKAVAAGVDWQSDDGSDDEPLLREPREAPLPDILKDEEHYHLVVNLCKALATLRRYSDALEIISLTLRLANSILPAEKKEFRILGAQLAYNITEPKHGFDYVKYIVQQHPYSIATWNCYYKVISRLENRDTRHYKFLQSMQGKLKDCVPPILISAHHFTIASHHQDAARKYLEAYKLLPDSPLINLCVGSALINLALGFRLQNKHQVGNKAVLKYRLFVFIKSTGLKSFRGVPPSNSCNCRESLYNVARAYHHVGLISLAAIYYERVIAIHEKDYPIPKLPNENPNSKELRPGYCDLRREAAYNLHLIYKRSGAFDLARQVLKDYCTF</sequence>
<protein>
    <recommendedName>
        <fullName evidence="3">General transcription factor 3C polypeptide 3</fullName>
    </recommendedName>
</protein>
<organism evidence="1 2">
    <name type="scientific">Ficus carica</name>
    <name type="common">Common fig</name>
    <dbReference type="NCBI Taxonomy" id="3494"/>
    <lineage>
        <taxon>Eukaryota</taxon>
        <taxon>Viridiplantae</taxon>
        <taxon>Streptophyta</taxon>
        <taxon>Embryophyta</taxon>
        <taxon>Tracheophyta</taxon>
        <taxon>Spermatophyta</taxon>
        <taxon>Magnoliopsida</taxon>
        <taxon>eudicotyledons</taxon>
        <taxon>Gunneridae</taxon>
        <taxon>Pentapetalae</taxon>
        <taxon>rosids</taxon>
        <taxon>fabids</taxon>
        <taxon>Rosales</taxon>
        <taxon>Moraceae</taxon>
        <taxon>Ficeae</taxon>
        <taxon>Ficus</taxon>
    </lineage>
</organism>
<dbReference type="AlphaFoldDB" id="A0AA88AL40"/>
<dbReference type="PANTHER" id="PTHR23082">
    <property type="entry name" value="TRANSCRIPTION INITIATION FACTOR IIIC TFIIIC , POLYPEPTIDE 3-RELATED"/>
    <property type="match status" value="1"/>
</dbReference>
<dbReference type="InterPro" id="IPR011990">
    <property type="entry name" value="TPR-like_helical_dom_sf"/>
</dbReference>
<keyword evidence="2" id="KW-1185">Reference proteome</keyword>